<feature type="compositionally biased region" description="Basic residues" evidence="1">
    <location>
        <begin position="326"/>
        <end position="342"/>
    </location>
</feature>
<sequence length="418" mass="46299">MMDSHRTWLMVAAVLSPFGIGAGVMSITIAALLFKTLAPPRWKESVSLGPMGLRRRASRAAKPHGVLPLLIAHTTSTETERARTADAVPRHRAALEHQPEQGSEDTTSSSSSLGIRLQHWTEWARALPRSPRTTLLKQVQKARARVPYTIVTKPSIALSWSLVRVIYEHQRRYHGAVRAALACWGRCLVMAVMAGSVDEVRRVSDNRLIAVCQTVVKGSTLRAMWFYQDTEASQLMVWFAVLTMSVQRGIQMGCRFVDAGPSVRSNVADLKSKFGFTSTTRWTSHYDGPFRTPLPHSQLHLVTETAQSSTSSKAAASRTEPPYHNSTHRAERRKKKMKRERKHTRENDNDNGSGVRNKGIKKGDDEGGQEERVRQHASEGAKAVGAADQRQQPTASGPSVMRQRQARARVVATISSAT</sequence>
<keyword evidence="4" id="KW-1185">Reference proteome</keyword>
<evidence type="ECO:0000313" key="3">
    <source>
        <dbReference type="EMBL" id="EGD74921.1"/>
    </source>
</evidence>
<dbReference type="Proteomes" id="UP000007799">
    <property type="component" value="Unassembled WGS sequence"/>
</dbReference>
<name>F2UE71_SALR5</name>
<dbReference type="KEGG" id="sre:PTSG_07148"/>
<evidence type="ECO:0000256" key="1">
    <source>
        <dbReference type="SAM" id="MobiDB-lite"/>
    </source>
</evidence>
<feature type="compositionally biased region" description="Basic and acidic residues" evidence="1">
    <location>
        <begin position="361"/>
        <end position="379"/>
    </location>
</feature>
<dbReference type="RefSeq" id="XP_004992566.1">
    <property type="nucleotide sequence ID" value="XM_004992509.1"/>
</dbReference>
<dbReference type="InParanoid" id="F2UE71"/>
<feature type="region of interest" description="Disordered" evidence="1">
    <location>
        <begin position="302"/>
        <end position="418"/>
    </location>
</feature>
<dbReference type="InterPro" id="IPR016181">
    <property type="entry name" value="Acyl_CoA_acyltransferase"/>
</dbReference>
<feature type="compositionally biased region" description="Low complexity" evidence="1">
    <location>
        <begin position="303"/>
        <end position="319"/>
    </location>
</feature>
<feature type="region of interest" description="Disordered" evidence="1">
    <location>
        <begin position="77"/>
        <end position="112"/>
    </location>
</feature>
<dbReference type="AlphaFoldDB" id="F2UE71"/>
<feature type="transmembrane region" description="Helical" evidence="2">
    <location>
        <begin position="7"/>
        <end position="34"/>
    </location>
</feature>
<dbReference type="eggNOG" id="ENOG502SFEC">
    <property type="taxonomic scope" value="Eukaryota"/>
</dbReference>
<dbReference type="EMBL" id="GL832970">
    <property type="protein sequence ID" value="EGD74921.1"/>
    <property type="molecule type" value="Genomic_DNA"/>
</dbReference>
<evidence type="ECO:0000313" key="4">
    <source>
        <dbReference type="Proteomes" id="UP000007799"/>
    </source>
</evidence>
<keyword evidence="2" id="KW-0812">Transmembrane</keyword>
<dbReference type="OrthoDB" id="195445at2759"/>
<dbReference type="GeneID" id="16073135"/>
<keyword evidence="2" id="KW-1133">Transmembrane helix</keyword>
<organism evidence="4">
    <name type="scientific">Salpingoeca rosetta (strain ATCC 50818 / BSB-021)</name>
    <dbReference type="NCBI Taxonomy" id="946362"/>
    <lineage>
        <taxon>Eukaryota</taxon>
        <taxon>Choanoflagellata</taxon>
        <taxon>Craspedida</taxon>
        <taxon>Salpingoecidae</taxon>
        <taxon>Salpingoeca</taxon>
    </lineage>
</organism>
<evidence type="ECO:0000256" key="2">
    <source>
        <dbReference type="SAM" id="Phobius"/>
    </source>
</evidence>
<protein>
    <submittedName>
        <fullName evidence="3">Uncharacterized protein</fullName>
    </submittedName>
</protein>
<accession>F2UE71</accession>
<gene>
    <name evidence="3" type="ORF">PTSG_07148</name>
</gene>
<proteinExistence type="predicted"/>
<keyword evidence="2" id="KW-0472">Membrane</keyword>
<dbReference type="SUPFAM" id="SSF55729">
    <property type="entry name" value="Acyl-CoA N-acyltransferases (Nat)"/>
    <property type="match status" value="1"/>
</dbReference>
<reference evidence="3" key="1">
    <citation type="submission" date="2009-08" db="EMBL/GenBank/DDBJ databases">
        <title>Annotation of Salpingoeca rosetta.</title>
        <authorList>
            <consortium name="The Broad Institute Genome Sequencing Platform"/>
            <person name="Russ C."/>
            <person name="Cuomo C."/>
            <person name="Burger G."/>
            <person name="Gray M.W."/>
            <person name="Holland P.W.H."/>
            <person name="King N."/>
            <person name="Lang F.B.F."/>
            <person name="Roger A.J."/>
            <person name="Ruiz-Trillo I."/>
            <person name="Young S.K."/>
            <person name="Zeng Q."/>
            <person name="Gargeya S."/>
            <person name="Alvarado L."/>
            <person name="Berlin A."/>
            <person name="Chapman S.B."/>
            <person name="Chen Z."/>
            <person name="Freedman E."/>
            <person name="Gellesch M."/>
            <person name="Goldberg J."/>
            <person name="Griggs A."/>
            <person name="Gujja S."/>
            <person name="Heilman E."/>
            <person name="Heiman D."/>
            <person name="Howarth C."/>
            <person name="Mehta T."/>
            <person name="Neiman D."/>
            <person name="Pearson M."/>
            <person name="Roberts A."/>
            <person name="Saif S."/>
            <person name="Shea T."/>
            <person name="Shenoy N."/>
            <person name="Sisk P."/>
            <person name="Stolte C."/>
            <person name="Sykes S."/>
            <person name="White J."/>
            <person name="Yandava C."/>
            <person name="Haas B."/>
            <person name="Nusbaum C."/>
            <person name="Birren B."/>
        </authorList>
    </citation>
    <scope>NUCLEOTIDE SEQUENCE [LARGE SCALE GENOMIC DNA]</scope>
    <source>
        <strain evidence="3">ATCC 50818</strain>
    </source>
</reference>